<dbReference type="eggNOG" id="ENOG502QUAQ">
    <property type="taxonomic scope" value="Eukaryota"/>
</dbReference>
<evidence type="ECO:0000313" key="8">
    <source>
        <dbReference type="EMBL" id="EIE25741.1"/>
    </source>
</evidence>
<dbReference type="InterPro" id="IPR036259">
    <property type="entry name" value="MFS_trans_sf"/>
</dbReference>
<evidence type="ECO:0000256" key="1">
    <source>
        <dbReference type="ARBA" id="ARBA00004141"/>
    </source>
</evidence>
<feature type="transmembrane region" description="Helical" evidence="7">
    <location>
        <begin position="505"/>
        <end position="532"/>
    </location>
</feature>
<dbReference type="GO" id="GO:0031464">
    <property type="term" value="C:Cul4A-RING E3 ubiquitin ligase complex"/>
    <property type="evidence" value="ECO:0007669"/>
    <property type="project" value="TreeGrafter"/>
</dbReference>
<proteinExistence type="inferred from homology"/>
<reference evidence="8 9" key="1">
    <citation type="journal article" date="2012" name="Genome Biol.">
        <title>The genome of the polar eukaryotic microalga coccomyxa subellipsoidea reveals traits of cold adaptation.</title>
        <authorList>
            <person name="Blanc G."/>
            <person name="Agarkova I."/>
            <person name="Grimwood J."/>
            <person name="Kuo A."/>
            <person name="Brueggeman A."/>
            <person name="Dunigan D."/>
            <person name="Gurnon J."/>
            <person name="Ladunga I."/>
            <person name="Lindquist E."/>
            <person name="Lucas S."/>
            <person name="Pangilinan J."/>
            <person name="Proschold T."/>
            <person name="Salamov A."/>
            <person name="Schmutz J."/>
            <person name="Weeks D."/>
            <person name="Yamada T."/>
            <person name="Claverie J.M."/>
            <person name="Grigoriev I."/>
            <person name="Van Etten J."/>
            <person name="Lomsadze A."/>
            <person name="Borodovsky M."/>
        </authorList>
    </citation>
    <scope>NUCLEOTIDE SEQUENCE [LARGE SCALE GENOMIC DNA]</scope>
    <source>
        <strain evidence="8 9">C-169</strain>
    </source>
</reference>
<sequence>MVSMGMSRCQSDRWAWIAVLNVATLSLGCYWALGLRLTRTERLLLEISDDTKRDLQLTFLEDPARNIPALVLAVVVGGIATAAGVGGGAFFVPLFNILLQFSVKGAAALSQAVIAGGALAGVGVTLHKKHPYDPSKPLIDFDLALMLLPVILLGVSVGVLANQLFPNWLITVLLLLLLIFLTHMTVKKALSLHRAEVLYKAEQAADTCSSARAKADSSEGHASASSAQQQGDAAARAAVFCEAGSSSDGALEGGAGDGRGKAAAGTQLSHACASLEVEQPVVSGARARTQIVSTEVGHMSGDEGEHDEDRQQEHRSVRSQPATWLQVVVLLGCWGIFVTFQLLLSRWPHCSGPYWAIFAVQAGLCLIAEVAFLRLVSARKQRSQESRLEQPMLASVYKEAPAWTLPRLIRSAIITLLAGFIAGLLGIGGGMIVNPLLLEFGTHPHVAAATSTLMVLFSSSSAALSFGFSHLLNAQFALVFGLCCMAASLIGVLIVSRIVERSGNASIIVFLLALVIATGATLTAAFGGRFAVQDLIHHRSIGFSSLCAGSSSS</sequence>
<organism evidence="8 9">
    <name type="scientific">Coccomyxa subellipsoidea (strain C-169)</name>
    <name type="common">Green microalga</name>
    <dbReference type="NCBI Taxonomy" id="574566"/>
    <lineage>
        <taxon>Eukaryota</taxon>
        <taxon>Viridiplantae</taxon>
        <taxon>Chlorophyta</taxon>
        <taxon>core chlorophytes</taxon>
        <taxon>Trebouxiophyceae</taxon>
        <taxon>Trebouxiophyceae incertae sedis</taxon>
        <taxon>Coccomyxaceae</taxon>
        <taxon>Coccomyxa</taxon>
        <taxon>Coccomyxa subellipsoidea</taxon>
    </lineage>
</organism>
<dbReference type="AlphaFoldDB" id="I0Z522"/>
<evidence type="ECO:0000256" key="2">
    <source>
        <dbReference type="ARBA" id="ARBA00009142"/>
    </source>
</evidence>
<evidence type="ECO:0000256" key="5">
    <source>
        <dbReference type="ARBA" id="ARBA00023136"/>
    </source>
</evidence>
<dbReference type="GO" id="GO:0016567">
    <property type="term" value="P:protein ubiquitination"/>
    <property type="evidence" value="ECO:0007669"/>
    <property type="project" value="TreeGrafter"/>
</dbReference>
<evidence type="ECO:0000256" key="3">
    <source>
        <dbReference type="ARBA" id="ARBA00022692"/>
    </source>
</evidence>
<dbReference type="RefSeq" id="XP_005650285.1">
    <property type="nucleotide sequence ID" value="XM_005650228.1"/>
</dbReference>
<feature type="transmembrane region" description="Helical" evidence="7">
    <location>
        <begin position="476"/>
        <end position="499"/>
    </location>
</feature>
<feature type="transmembrane region" description="Helical" evidence="7">
    <location>
        <begin position="138"/>
        <end position="161"/>
    </location>
</feature>
<accession>I0Z522</accession>
<dbReference type="GeneID" id="17043745"/>
<dbReference type="PANTHER" id="PTHR14255">
    <property type="entry name" value="CEREBLON"/>
    <property type="match status" value="1"/>
</dbReference>
<name>I0Z522_COCSC</name>
<keyword evidence="5 7" id="KW-0472">Membrane</keyword>
<feature type="transmembrane region" description="Helical" evidence="7">
    <location>
        <begin position="324"/>
        <end position="343"/>
    </location>
</feature>
<dbReference type="OrthoDB" id="549777at2759"/>
<comment type="subcellular location">
    <subcellularLocation>
        <location evidence="1">Membrane</location>
        <topology evidence="1">Multi-pass membrane protein</topology>
    </subcellularLocation>
</comment>
<keyword evidence="9" id="KW-1185">Reference proteome</keyword>
<evidence type="ECO:0008006" key="10">
    <source>
        <dbReference type="Google" id="ProtNLM"/>
    </source>
</evidence>
<keyword evidence="4 7" id="KW-1133">Transmembrane helix</keyword>
<dbReference type="Pfam" id="PF01925">
    <property type="entry name" value="TauE"/>
    <property type="match status" value="2"/>
</dbReference>
<dbReference type="InterPro" id="IPR002781">
    <property type="entry name" value="TM_pro_TauE-like"/>
</dbReference>
<evidence type="ECO:0000256" key="7">
    <source>
        <dbReference type="SAM" id="Phobius"/>
    </source>
</evidence>
<evidence type="ECO:0000256" key="4">
    <source>
        <dbReference type="ARBA" id="ARBA00022989"/>
    </source>
</evidence>
<keyword evidence="3 7" id="KW-0812">Transmembrane</keyword>
<protein>
    <recommendedName>
        <fullName evidence="10">Sulfite exporter TauE/SafE</fullName>
    </recommendedName>
</protein>
<feature type="transmembrane region" description="Helical" evidence="7">
    <location>
        <begin position="167"/>
        <end position="186"/>
    </location>
</feature>
<dbReference type="STRING" id="574566.I0Z522"/>
<feature type="transmembrane region" description="Helical" evidence="7">
    <location>
        <begin position="69"/>
        <end position="95"/>
    </location>
</feature>
<dbReference type="KEGG" id="csl:COCSUDRAFT_64812"/>
<feature type="transmembrane region" description="Helical" evidence="7">
    <location>
        <begin position="355"/>
        <end position="376"/>
    </location>
</feature>
<comment type="similarity">
    <text evidence="2">Belongs to the 4-toluene sulfonate uptake permease (TSUP) (TC 2.A.102) family.</text>
</comment>
<gene>
    <name evidence="8" type="ORF">COCSUDRAFT_64812</name>
</gene>
<feature type="compositionally biased region" description="Basic and acidic residues" evidence="6">
    <location>
        <begin position="300"/>
        <end position="316"/>
    </location>
</feature>
<dbReference type="PANTHER" id="PTHR14255:SF3">
    <property type="entry name" value="SULFITE EXPORTER TAUE_SAFE FAMILY PROTEIN 5-RELATED"/>
    <property type="match status" value="1"/>
</dbReference>
<feature type="transmembrane region" description="Helical" evidence="7">
    <location>
        <begin position="445"/>
        <end position="464"/>
    </location>
</feature>
<dbReference type="EMBL" id="AGSI01000003">
    <property type="protein sequence ID" value="EIE25741.1"/>
    <property type="molecule type" value="Genomic_DNA"/>
</dbReference>
<evidence type="ECO:0000313" key="9">
    <source>
        <dbReference type="Proteomes" id="UP000007264"/>
    </source>
</evidence>
<dbReference type="SUPFAM" id="SSF103473">
    <property type="entry name" value="MFS general substrate transporter"/>
    <property type="match status" value="1"/>
</dbReference>
<dbReference type="Proteomes" id="UP000007264">
    <property type="component" value="Unassembled WGS sequence"/>
</dbReference>
<feature type="transmembrane region" description="Helical" evidence="7">
    <location>
        <begin position="14"/>
        <end position="33"/>
    </location>
</feature>
<feature type="transmembrane region" description="Helical" evidence="7">
    <location>
        <begin position="107"/>
        <end position="126"/>
    </location>
</feature>
<evidence type="ECO:0000256" key="6">
    <source>
        <dbReference type="SAM" id="MobiDB-lite"/>
    </source>
</evidence>
<dbReference type="GO" id="GO:0016020">
    <property type="term" value="C:membrane"/>
    <property type="evidence" value="ECO:0007669"/>
    <property type="project" value="UniProtKB-SubCell"/>
</dbReference>
<comment type="caution">
    <text evidence="8">The sequence shown here is derived from an EMBL/GenBank/DDBJ whole genome shotgun (WGS) entry which is preliminary data.</text>
</comment>
<feature type="transmembrane region" description="Helical" evidence="7">
    <location>
        <begin position="412"/>
        <end position="433"/>
    </location>
</feature>
<feature type="region of interest" description="Disordered" evidence="6">
    <location>
        <begin position="297"/>
        <end position="316"/>
    </location>
</feature>